<evidence type="ECO:0000259" key="4">
    <source>
        <dbReference type="Pfam" id="PF25876"/>
    </source>
</evidence>
<dbReference type="Gene3D" id="2.40.30.170">
    <property type="match status" value="1"/>
</dbReference>
<comment type="similarity">
    <text evidence="1">Belongs to the membrane fusion protein (MFP) (TC 8.A.1) family.</text>
</comment>
<organism evidence="6 7">
    <name type="scientific">Hyella patelloides LEGE 07179</name>
    <dbReference type="NCBI Taxonomy" id="945734"/>
    <lineage>
        <taxon>Bacteria</taxon>
        <taxon>Bacillati</taxon>
        <taxon>Cyanobacteriota</taxon>
        <taxon>Cyanophyceae</taxon>
        <taxon>Pleurocapsales</taxon>
        <taxon>Hyellaceae</taxon>
        <taxon>Hyella</taxon>
    </lineage>
</organism>
<dbReference type="PANTHER" id="PTHR30469:SF15">
    <property type="entry name" value="HLYD FAMILY OF SECRETION PROTEINS"/>
    <property type="match status" value="1"/>
</dbReference>
<evidence type="ECO:0000313" key="7">
    <source>
        <dbReference type="Proteomes" id="UP000320055"/>
    </source>
</evidence>
<dbReference type="Proteomes" id="UP000320055">
    <property type="component" value="Unassembled WGS sequence"/>
</dbReference>
<feature type="domain" description="Multidrug resistance protein MdtA-like barrel-sandwich hybrid" evidence="5">
    <location>
        <begin position="135"/>
        <end position="307"/>
    </location>
</feature>
<evidence type="ECO:0000256" key="2">
    <source>
        <dbReference type="SAM" id="Coils"/>
    </source>
</evidence>
<dbReference type="EMBL" id="CAACVJ010000011">
    <property type="protein sequence ID" value="VEP11520.1"/>
    <property type="molecule type" value="Genomic_DNA"/>
</dbReference>
<accession>A0A563VJ88</accession>
<dbReference type="GO" id="GO:0015562">
    <property type="term" value="F:efflux transmembrane transporter activity"/>
    <property type="evidence" value="ECO:0007669"/>
    <property type="project" value="TreeGrafter"/>
</dbReference>
<dbReference type="InterPro" id="IPR058625">
    <property type="entry name" value="MdtA-like_BSH"/>
</dbReference>
<name>A0A563VJ88_9CYAN</name>
<dbReference type="Gene3D" id="2.40.420.20">
    <property type="match status" value="1"/>
</dbReference>
<dbReference type="GO" id="GO:1990281">
    <property type="term" value="C:efflux pump complex"/>
    <property type="evidence" value="ECO:0007669"/>
    <property type="project" value="TreeGrafter"/>
</dbReference>
<evidence type="ECO:0000259" key="5">
    <source>
        <dbReference type="Pfam" id="PF25917"/>
    </source>
</evidence>
<protein>
    <submittedName>
        <fullName evidence="6">RND family efflux transporter, MFP subunit</fullName>
    </submittedName>
</protein>
<dbReference type="Pfam" id="PF25876">
    <property type="entry name" value="HH_MFP_RND"/>
    <property type="match status" value="1"/>
</dbReference>
<dbReference type="NCBIfam" id="TIGR01730">
    <property type="entry name" value="RND_mfp"/>
    <property type="match status" value="1"/>
</dbReference>
<keyword evidence="7" id="KW-1185">Reference proteome</keyword>
<feature type="coiled-coil region" evidence="2">
    <location>
        <begin position="183"/>
        <end position="217"/>
    </location>
</feature>
<dbReference type="Gene3D" id="2.40.50.100">
    <property type="match status" value="1"/>
</dbReference>
<evidence type="ECO:0000313" key="6">
    <source>
        <dbReference type="EMBL" id="VEP11520.1"/>
    </source>
</evidence>
<feature type="transmembrane region" description="Helical" evidence="3">
    <location>
        <begin position="48"/>
        <end position="68"/>
    </location>
</feature>
<proteinExistence type="inferred from homology"/>
<dbReference type="PANTHER" id="PTHR30469">
    <property type="entry name" value="MULTIDRUG RESISTANCE PROTEIN MDTA"/>
    <property type="match status" value="1"/>
</dbReference>
<dbReference type="Pfam" id="PF25917">
    <property type="entry name" value="BSH_RND"/>
    <property type="match status" value="1"/>
</dbReference>
<feature type="domain" description="Multidrug resistance protein MdtA-like alpha-helical hairpin" evidence="4">
    <location>
        <begin position="190"/>
        <end position="255"/>
    </location>
</feature>
<keyword evidence="3" id="KW-1133">Transmembrane helix</keyword>
<dbReference type="InterPro" id="IPR006143">
    <property type="entry name" value="RND_pump_MFP"/>
</dbReference>
<dbReference type="AlphaFoldDB" id="A0A563VJ88"/>
<keyword evidence="3" id="KW-0472">Membrane</keyword>
<evidence type="ECO:0000256" key="3">
    <source>
        <dbReference type="SAM" id="Phobius"/>
    </source>
</evidence>
<gene>
    <name evidence="6" type="ORF">H1P_1080007</name>
</gene>
<evidence type="ECO:0000256" key="1">
    <source>
        <dbReference type="ARBA" id="ARBA00009477"/>
    </source>
</evidence>
<dbReference type="InterPro" id="IPR058624">
    <property type="entry name" value="MdtA-like_HH"/>
</dbReference>
<keyword evidence="3" id="KW-0812">Transmembrane</keyword>
<keyword evidence="2" id="KW-0175">Coiled coil</keyword>
<dbReference type="SUPFAM" id="SSF111369">
    <property type="entry name" value="HlyD-like secretion proteins"/>
    <property type="match status" value="1"/>
</dbReference>
<dbReference type="Gene3D" id="1.10.287.470">
    <property type="entry name" value="Helix hairpin bin"/>
    <property type="match status" value="2"/>
</dbReference>
<reference evidence="6 7" key="1">
    <citation type="submission" date="2019-01" db="EMBL/GenBank/DDBJ databases">
        <authorList>
            <person name="Brito A."/>
        </authorList>
    </citation>
    <scope>NUCLEOTIDE SEQUENCE [LARGE SCALE GENOMIC DNA]</scope>
    <source>
        <strain evidence="6">1</strain>
    </source>
</reference>
<sequence length="505" mass="55619">MLTLRYFYLINFSSMAIEQEKNLEEASDFLENENNSQVIKTTPQKPKWLLMLGAIAIFAGGIAIWRSISSPQQSTVEVAEADNIEQARLTVKTVTANLEPIQAWSYGDGYVSAITKKHLTFQAEGTIDYLKKIDGRDLREGDRVSKGELLARVDRRKYDADITVAAAGQIEAKNQVLNTVASLRQAEESLAQTQADLEKAKTDEAFAQADLKRYRELALEGAVEQRQVDVKETEYKNAQAAVRATEAGVRSSQAQVAAAQTQVETAEAGVKSANAKLSQSNVDSEDTELIAPFDGVISRLNIREGEYWTPQLVNIVGDYQGIVERLPIIIIDPNRFEVNVELPAFQGAQVKPGQRALIILDRDRSKANSGRVTGEDLIKLASAEGTVFSVSPSVSPGARSVRVTIRINEGFANLQDGEQISAWIATEEKDRAIVAPFNSFIFRDRHTYVFVVNEAEGIVEQRAIQQGIEGLAKREILEGVKPGEKLVTEGKNRLVNGAPVEIIPY</sequence>